<gene>
    <name evidence="2" type="ORF">HaLaN_20565</name>
</gene>
<feature type="compositionally biased region" description="Polar residues" evidence="1">
    <location>
        <begin position="15"/>
        <end position="26"/>
    </location>
</feature>
<evidence type="ECO:0000313" key="2">
    <source>
        <dbReference type="EMBL" id="GFH23017.1"/>
    </source>
</evidence>
<sequence length="173" mass="18229">MNSETSGRSIPAETPMSQPPVTSTPNVEVGGQRRSDTSTSAPVPPQARKKGAARAWFPIVPLHTGPECSRNPHDHHIRQYHKPFTQAQFFIVVEGSSSSNCSGVVESLCQEAGGGSVFGAALEALQAPGHVGGELIASCSRALCRFTHCRVGAMFALAWVAGGMTGMDHMMIA</sequence>
<protein>
    <submittedName>
        <fullName evidence="2">Uncharacterized protein</fullName>
    </submittedName>
</protein>
<organism evidence="2 3">
    <name type="scientific">Haematococcus lacustris</name>
    <name type="common">Green alga</name>
    <name type="synonym">Haematococcus pluvialis</name>
    <dbReference type="NCBI Taxonomy" id="44745"/>
    <lineage>
        <taxon>Eukaryota</taxon>
        <taxon>Viridiplantae</taxon>
        <taxon>Chlorophyta</taxon>
        <taxon>core chlorophytes</taxon>
        <taxon>Chlorophyceae</taxon>
        <taxon>CS clade</taxon>
        <taxon>Chlamydomonadales</taxon>
        <taxon>Haematococcaceae</taxon>
        <taxon>Haematococcus</taxon>
    </lineage>
</organism>
<reference evidence="2 3" key="1">
    <citation type="submission" date="2020-02" db="EMBL/GenBank/DDBJ databases">
        <title>Draft genome sequence of Haematococcus lacustris strain NIES-144.</title>
        <authorList>
            <person name="Morimoto D."/>
            <person name="Nakagawa S."/>
            <person name="Yoshida T."/>
            <person name="Sawayama S."/>
        </authorList>
    </citation>
    <scope>NUCLEOTIDE SEQUENCE [LARGE SCALE GENOMIC DNA]</scope>
    <source>
        <strain evidence="2 3">NIES-144</strain>
    </source>
</reference>
<keyword evidence="3" id="KW-1185">Reference proteome</keyword>
<proteinExistence type="predicted"/>
<dbReference type="EMBL" id="BLLF01002175">
    <property type="protein sequence ID" value="GFH23017.1"/>
    <property type="molecule type" value="Genomic_DNA"/>
</dbReference>
<dbReference type="AlphaFoldDB" id="A0A699ZJS2"/>
<feature type="region of interest" description="Disordered" evidence="1">
    <location>
        <begin position="1"/>
        <end position="50"/>
    </location>
</feature>
<dbReference type="Proteomes" id="UP000485058">
    <property type="component" value="Unassembled WGS sequence"/>
</dbReference>
<name>A0A699ZJS2_HAELA</name>
<evidence type="ECO:0000256" key="1">
    <source>
        <dbReference type="SAM" id="MobiDB-lite"/>
    </source>
</evidence>
<comment type="caution">
    <text evidence="2">The sequence shown here is derived from an EMBL/GenBank/DDBJ whole genome shotgun (WGS) entry which is preliminary data.</text>
</comment>
<evidence type="ECO:0000313" key="3">
    <source>
        <dbReference type="Proteomes" id="UP000485058"/>
    </source>
</evidence>
<accession>A0A699ZJS2</accession>